<dbReference type="GO" id="GO:0031177">
    <property type="term" value="F:phosphopantetheine binding"/>
    <property type="evidence" value="ECO:0007669"/>
    <property type="project" value="TreeGrafter"/>
</dbReference>
<dbReference type="Gene3D" id="3.40.50.12780">
    <property type="entry name" value="N-terminal domain of ligase-like"/>
    <property type="match status" value="1"/>
</dbReference>
<dbReference type="GO" id="GO:0043041">
    <property type="term" value="P:amino acid activation for nonribosomal peptide biosynthetic process"/>
    <property type="evidence" value="ECO:0007669"/>
    <property type="project" value="TreeGrafter"/>
</dbReference>
<feature type="transmembrane region" description="Helical" evidence="1">
    <location>
        <begin position="391"/>
        <end position="409"/>
    </location>
</feature>
<keyword evidence="1" id="KW-0472">Membrane</keyword>
<keyword evidence="1" id="KW-0812">Transmembrane</keyword>
<dbReference type="PANTHER" id="PTHR45527">
    <property type="entry name" value="NONRIBOSOMAL PEPTIDE SYNTHETASE"/>
    <property type="match status" value="1"/>
</dbReference>
<accession>A0A7S0FM77</accession>
<dbReference type="Pfam" id="PF13193">
    <property type="entry name" value="AMP-binding_C"/>
    <property type="match status" value="1"/>
</dbReference>
<feature type="transmembrane region" description="Helical" evidence="1">
    <location>
        <begin position="503"/>
        <end position="524"/>
    </location>
</feature>
<dbReference type="AlphaFoldDB" id="A0A7S0FM77"/>
<dbReference type="GO" id="GO:0044550">
    <property type="term" value="P:secondary metabolite biosynthetic process"/>
    <property type="evidence" value="ECO:0007669"/>
    <property type="project" value="TreeGrafter"/>
</dbReference>
<dbReference type="SUPFAM" id="SSF56801">
    <property type="entry name" value="Acetyl-CoA synthetase-like"/>
    <property type="match status" value="1"/>
</dbReference>
<evidence type="ECO:0000259" key="2">
    <source>
        <dbReference type="Pfam" id="PF13193"/>
    </source>
</evidence>
<proteinExistence type="predicted"/>
<feature type="transmembrane region" description="Helical" evidence="1">
    <location>
        <begin position="544"/>
        <end position="566"/>
    </location>
</feature>
<organism evidence="3">
    <name type="scientific">Pyrodinium bahamense</name>
    <dbReference type="NCBI Taxonomy" id="73915"/>
    <lineage>
        <taxon>Eukaryota</taxon>
        <taxon>Sar</taxon>
        <taxon>Alveolata</taxon>
        <taxon>Dinophyceae</taxon>
        <taxon>Gonyaulacales</taxon>
        <taxon>Pyrocystaceae</taxon>
        <taxon>Pyrodinium</taxon>
    </lineage>
</organism>
<feature type="transmembrane region" description="Helical" evidence="1">
    <location>
        <begin position="329"/>
        <end position="347"/>
    </location>
</feature>
<reference evidence="3" key="1">
    <citation type="submission" date="2021-01" db="EMBL/GenBank/DDBJ databases">
        <authorList>
            <person name="Corre E."/>
            <person name="Pelletier E."/>
            <person name="Niang G."/>
            <person name="Scheremetjew M."/>
            <person name="Finn R."/>
            <person name="Kale V."/>
            <person name="Holt S."/>
            <person name="Cochrane G."/>
            <person name="Meng A."/>
            <person name="Brown T."/>
            <person name="Cohen L."/>
        </authorList>
    </citation>
    <scope>NUCLEOTIDE SEQUENCE</scope>
    <source>
        <strain evidence="3">Pbaha01</strain>
    </source>
</reference>
<dbReference type="PANTHER" id="PTHR45527:SF1">
    <property type="entry name" value="FATTY ACID SYNTHASE"/>
    <property type="match status" value="1"/>
</dbReference>
<dbReference type="InterPro" id="IPR045851">
    <property type="entry name" value="AMP-bd_C_sf"/>
</dbReference>
<gene>
    <name evidence="3" type="ORF">PBAH0796_LOCUS19801</name>
</gene>
<dbReference type="InterPro" id="IPR042099">
    <property type="entry name" value="ANL_N_sf"/>
</dbReference>
<dbReference type="EMBL" id="HBEG01032474">
    <property type="protein sequence ID" value="CAD8370345.1"/>
    <property type="molecule type" value="Transcribed_RNA"/>
</dbReference>
<evidence type="ECO:0000313" key="3">
    <source>
        <dbReference type="EMBL" id="CAD8370345.1"/>
    </source>
</evidence>
<feature type="transmembrane region" description="Helical" evidence="1">
    <location>
        <begin position="587"/>
        <end position="604"/>
    </location>
</feature>
<dbReference type="Gene3D" id="3.30.300.30">
    <property type="match status" value="1"/>
</dbReference>
<feature type="transmembrane region" description="Helical" evidence="1">
    <location>
        <begin position="430"/>
        <end position="449"/>
    </location>
</feature>
<keyword evidence="1" id="KW-1133">Transmembrane helix</keyword>
<dbReference type="GO" id="GO:0005737">
    <property type="term" value="C:cytoplasm"/>
    <property type="evidence" value="ECO:0007669"/>
    <property type="project" value="TreeGrafter"/>
</dbReference>
<feature type="domain" description="AMP-binding enzyme C-terminal" evidence="2">
    <location>
        <begin position="99"/>
        <end position="164"/>
    </location>
</feature>
<feature type="transmembrane region" description="Helical" evidence="1">
    <location>
        <begin position="299"/>
        <end position="317"/>
    </location>
</feature>
<name>A0A7S0FM77_9DINO</name>
<dbReference type="InterPro" id="IPR025110">
    <property type="entry name" value="AMP-bd_C"/>
</dbReference>
<evidence type="ECO:0000256" key="1">
    <source>
        <dbReference type="SAM" id="Phobius"/>
    </source>
</evidence>
<sequence length="616" mass="67236">MGAGRPHAAQHCAVLDPGMRVAGIGAVGEICVAGPGLASGYLNMPEKTAETFLACEALGGARTIRTADLGLWTQAGNLEVVGRRDAMVKVRGARVELGEVEAAVHAHPDVRECVVVVRDDRLVAYVTPSVPGDLRSHCKEKLVAYMVPHVFEGLEELPRLANGKVNRKALPVPTLSTDGAETVMELDSLGKMRRITRLSASEDRILDNVRAILIAVVIQSHATPLSPGTGAAMLDVAGRPVPGEWGPLAYGALLLSRSGGWPSLAFLAGFDETRGSDAYALSYRELVFFGIWVLSDFNWSMWFLPAFVYMRIAFVAAHRAGLERAHIAVTSLVWLALPCFVDLYVGWRPFSEGTEAVCPAECLCPFQAIPWAEDFAYYTLGWWNAGPSNSFVARGLFFIPCYWLGFYQGRRVMPLLTRITDDPSWLRRAAVALSMMGLYWLTFSVGQFVQDGFSDRCRSFWHEGSFVLAQVARNVAFYAEVLWASVLYVIFVAAAVPVHLKHLAKVCFLALIAATYTPCLLNLAEMSLQIRRSVPMTVAPVAELVWAFLVPFLYELVAGTVLAALLQLIVQVAVAVTRRTPAKLRQVLLTALGIICLICTVALVQPKWSSGNQPAV</sequence>
<feature type="transmembrane region" description="Helical" evidence="1">
    <location>
        <begin position="475"/>
        <end position="496"/>
    </location>
</feature>
<protein>
    <recommendedName>
        <fullName evidence="2">AMP-binding enzyme C-terminal domain-containing protein</fullName>
    </recommendedName>
</protein>